<keyword evidence="1 4" id="KW-0808">Transferase</keyword>
<feature type="transmembrane region" description="Helical" evidence="1">
    <location>
        <begin position="316"/>
        <end position="333"/>
    </location>
</feature>
<feature type="transmembrane region" description="Helical" evidence="1">
    <location>
        <begin position="106"/>
        <end position="124"/>
    </location>
</feature>
<keyword evidence="5" id="KW-1185">Reference proteome</keyword>
<evidence type="ECO:0000313" key="4">
    <source>
        <dbReference type="EMBL" id="PAX09417.1"/>
    </source>
</evidence>
<dbReference type="OrthoDB" id="9776737at2"/>
<dbReference type="EMBL" id="NSLI01000001">
    <property type="protein sequence ID" value="PAX09417.1"/>
    <property type="molecule type" value="Genomic_DNA"/>
</dbReference>
<dbReference type="AlphaFoldDB" id="A0A2A2SJG5"/>
<comment type="similarity">
    <text evidence="1">Belongs to the glycosyltransferase 39 family.</text>
</comment>
<feature type="transmembrane region" description="Helical" evidence="1">
    <location>
        <begin position="78"/>
        <end position="99"/>
    </location>
</feature>
<protein>
    <recommendedName>
        <fullName evidence="1">Polyprenol-phosphate-mannose--protein mannosyltransferase</fullName>
        <ecNumber evidence="1">2.4.1.-</ecNumber>
    </recommendedName>
</protein>
<dbReference type="EC" id="2.4.1.-" evidence="1"/>
<feature type="domain" description="Protein O-mannosyl-transferase C-terminal four TM" evidence="3">
    <location>
        <begin position="236"/>
        <end position="408"/>
    </location>
</feature>
<keyword evidence="1" id="KW-1003">Cell membrane</keyword>
<evidence type="ECO:0000259" key="2">
    <source>
        <dbReference type="Pfam" id="PF13231"/>
    </source>
</evidence>
<sequence length="409" mass="45013">MPAFLSRPLPVAILLAFAAQALFSYGLGTPAILVFDEIHYVPAARAILALSHPVNTEHPLLGKTLIAAGMALFGDNPVGWRALSTVAGTATVLGVYAILLRLFASVRTAAFGALFALFNFTIFVHARIAMLDGFMAAFVVLAVAAMLQATRSRPRLWWTVSSTLLGLAVGVKWAAAPYVAYAGAAFLLLKWRRPDLWPGLSIVGGLAILGVVSIATYFLTFAPAFFYAARPLTLATLIPFQLEMYQLQTQVLSPHTYQSQWWSWPLLLRPIWYLYEPVDGAQRGILLVGNPAVMWGGLIAVAACAWAFLRDRDWKLGGAAALWIGSYGVWAIIPKSLGFFYYYYLPSIFLSIALAAAAHRYMRGKLESWDESFLALAAGLFLYFYPILSADALPNPGAFRRWTWFETWV</sequence>
<feature type="transmembrane region" description="Helical" evidence="1">
    <location>
        <begin position="339"/>
        <end position="361"/>
    </location>
</feature>
<gene>
    <name evidence="4" type="ORF">CKY28_01290</name>
</gene>
<dbReference type="InterPro" id="IPR032421">
    <property type="entry name" value="PMT_4TMC"/>
</dbReference>
<feature type="domain" description="Glycosyltransferase RgtA/B/C/D-like" evidence="2">
    <location>
        <begin position="58"/>
        <end position="213"/>
    </location>
</feature>
<name>A0A2A2SJG5_9SPHN</name>
<evidence type="ECO:0000256" key="1">
    <source>
        <dbReference type="RuleBase" id="RU367007"/>
    </source>
</evidence>
<keyword evidence="1" id="KW-0812">Transmembrane</keyword>
<dbReference type="GO" id="GO:0004169">
    <property type="term" value="F:dolichyl-phosphate-mannose-protein mannosyltransferase activity"/>
    <property type="evidence" value="ECO:0007669"/>
    <property type="project" value="UniProtKB-UniRule"/>
</dbReference>
<keyword evidence="1" id="KW-0472">Membrane</keyword>
<feature type="transmembrane region" description="Helical" evidence="1">
    <location>
        <begin position="196"/>
        <end position="219"/>
    </location>
</feature>
<keyword evidence="1 4" id="KW-0328">Glycosyltransferase</keyword>
<comment type="caution">
    <text evidence="4">The sequence shown here is derived from an EMBL/GenBank/DDBJ whole genome shotgun (WGS) entry which is preliminary data.</text>
</comment>
<dbReference type="Pfam" id="PF13231">
    <property type="entry name" value="PMT_2"/>
    <property type="match status" value="1"/>
</dbReference>
<comment type="subcellular location">
    <subcellularLocation>
        <location evidence="1">Cell membrane</location>
    </subcellularLocation>
</comment>
<dbReference type="InterPro" id="IPR038731">
    <property type="entry name" value="RgtA/B/C-like"/>
</dbReference>
<dbReference type="GO" id="GO:0005886">
    <property type="term" value="C:plasma membrane"/>
    <property type="evidence" value="ECO:0007669"/>
    <property type="project" value="UniProtKB-SubCell"/>
</dbReference>
<dbReference type="Proteomes" id="UP000218151">
    <property type="component" value="Unassembled WGS sequence"/>
</dbReference>
<accession>A0A2A2SJG5</accession>
<keyword evidence="1" id="KW-1133">Transmembrane helix</keyword>
<proteinExistence type="inferred from homology"/>
<organism evidence="4 5">
    <name type="scientific">Sphingomonas lenta</name>
    <dbReference type="NCBI Taxonomy" id="1141887"/>
    <lineage>
        <taxon>Bacteria</taxon>
        <taxon>Pseudomonadati</taxon>
        <taxon>Pseudomonadota</taxon>
        <taxon>Alphaproteobacteria</taxon>
        <taxon>Sphingomonadales</taxon>
        <taxon>Sphingomonadaceae</taxon>
        <taxon>Sphingomonas</taxon>
    </lineage>
</organism>
<dbReference type="PANTHER" id="PTHR10050">
    <property type="entry name" value="DOLICHYL-PHOSPHATE-MANNOSE--PROTEIN MANNOSYLTRANSFERASE"/>
    <property type="match status" value="1"/>
</dbReference>
<dbReference type="RefSeq" id="WP_095996524.1">
    <property type="nucleotide sequence ID" value="NZ_NSLI01000001.1"/>
</dbReference>
<dbReference type="InterPro" id="IPR027005">
    <property type="entry name" value="PMT-like"/>
</dbReference>
<comment type="function">
    <text evidence="1">Protein O-mannosyltransferase that catalyzes the transfer of a single mannose residue from a polyprenol phospho-mannosyl lipidic donor to the hydroxyl group of selected serine and threonine residues in acceptor proteins.</text>
</comment>
<dbReference type="UniPathway" id="UPA00378"/>
<feature type="transmembrane region" description="Helical" evidence="1">
    <location>
        <begin position="292"/>
        <end position="309"/>
    </location>
</feature>
<evidence type="ECO:0000259" key="3">
    <source>
        <dbReference type="Pfam" id="PF16192"/>
    </source>
</evidence>
<dbReference type="Pfam" id="PF16192">
    <property type="entry name" value="PMT_4TMC"/>
    <property type="match status" value="1"/>
</dbReference>
<feature type="transmembrane region" description="Helical" evidence="1">
    <location>
        <begin position="373"/>
        <end position="393"/>
    </location>
</feature>
<comment type="pathway">
    <text evidence="1">Protein modification; protein glycosylation.</text>
</comment>
<reference evidence="5" key="1">
    <citation type="submission" date="2017-09" db="EMBL/GenBank/DDBJ databases">
        <authorList>
            <person name="Feng G."/>
            <person name="Zhu H."/>
        </authorList>
    </citation>
    <scope>NUCLEOTIDE SEQUENCE [LARGE SCALE GENOMIC DNA]</scope>
    <source>
        <strain evidence="5">1PNM-20</strain>
    </source>
</reference>
<evidence type="ECO:0000313" key="5">
    <source>
        <dbReference type="Proteomes" id="UP000218151"/>
    </source>
</evidence>